<accession>A0A371FVY2</accession>
<gene>
    <name evidence="1" type="ORF">CR513_36888</name>
</gene>
<dbReference type="OrthoDB" id="1750639at2759"/>
<sequence>MKNDSIACYNIESKIFNSRQGTLLVTEYYGTLNVQILDKEKLPSLSEVFSIVLSEETRRLVMLDKGSFNTLSAMSSHEEYCTNYKRPGHTKDTYYKLYGKEKVLE</sequence>
<proteinExistence type="predicted"/>
<name>A0A371FVY2_MUCPR</name>
<reference evidence="1" key="1">
    <citation type="submission" date="2018-05" db="EMBL/GenBank/DDBJ databases">
        <title>Draft genome of Mucuna pruriens seed.</title>
        <authorList>
            <person name="Nnadi N.E."/>
            <person name="Vos R."/>
            <person name="Hasami M.H."/>
            <person name="Devisetty U.K."/>
            <person name="Aguiy J.C."/>
        </authorList>
    </citation>
    <scope>NUCLEOTIDE SEQUENCE [LARGE SCALE GENOMIC DNA]</scope>
    <source>
        <strain evidence="1">JCA_2017</strain>
    </source>
</reference>
<dbReference type="PANTHER" id="PTHR34222:SF37">
    <property type="entry name" value="RETROTRANSPOSON GAG DOMAIN-CONTAINING PROTEIN"/>
    <property type="match status" value="1"/>
</dbReference>
<feature type="non-terminal residue" evidence="1">
    <location>
        <position position="1"/>
    </location>
</feature>
<dbReference type="Proteomes" id="UP000257109">
    <property type="component" value="Unassembled WGS sequence"/>
</dbReference>
<organism evidence="1 2">
    <name type="scientific">Mucuna pruriens</name>
    <name type="common">Velvet bean</name>
    <name type="synonym">Dolichos pruriens</name>
    <dbReference type="NCBI Taxonomy" id="157652"/>
    <lineage>
        <taxon>Eukaryota</taxon>
        <taxon>Viridiplantae</taxon>
        <taxon>Streptophyta</taxon>
        <taxon>Embryophyta</taxon>
        <taxon>Tracheophyta</taxon>
        <taxon>Spermatophyta</taxon>
        <taxon>Magnoliopsida</taxon>
        <taxon>eudicotyledons</taxon>
        <taxon>Gunneridae</taxon>
        <taxon>Pentapetalae</taxon>
        <taxon>rosids</taxon>
        <taxon>fabids</taxon>
        <taxon>Fabales</taxon>
        <taxon>Fabaceae</taxon>
        <taxon>Papilionoideae</taxon>
        <taxon>50 kb inversion clade</taxon>
        <taxon>NPAAA clade</taxon>
        <taxon>indigoferoid/millettioid clade</taxon>
        <taxon>Phaseoleae</taxon>
        <taxon>Mucuna</taxon>
    </lineage>
</organism>
<evidence type="ECO:0000313" key="2">
    <source>
        <dbReference type="Proteomes" id="UP000257109"/>
    </source>
</evidence>
<keyword evidence="2" id="KW-1185">Reference proteome</keyword>
<protein>
    <submittedName>
        <fullName evidence="1">Uncharacterized protein</fullName>
    </submittedName>
</protein>
<evidence type="ECO:0000313" key="1">
    <source>
        <dbReference type="EMBL" id="RDX82340.1"/>
    </source>
</evidence>
<comment type="caution">
    <text evidence="1">The sequence shown here is derived from an EMBL/GenBank/DDBJ whole genome shotgun (WGS) entry which is preliminary data.</text>
</comment>
<dbReference type="AlphaFoldDB" id="A0A371FVY2"/>
<dbReference type="PANTHER" id="PTHR34222">
    <property type="entry name" value="GAG_PRE-INTEGRS DOMAIN-CONTAINING PROTEIN"/>
    <property type="match status" value="1"/>
</dbReference>
<dbReference type="EMBL" id="QJKJ01007659">
    <property type="protein sequence ID" value="RDX82340.1"/>
    <property type="molecule type" value="Genomic_DNA"/>
</dbReference>